<dbReference type="RefSeq" id="WP_379663845.1">
    <property type="nucleotide sequence ID" value="NZ_JBHUDG010000048.1"/>
</dbReference>
<evidence type="ECO:0000313" key="8">
    <source>
        <dbReference type="EMBL" id="MFD1631477.1"/>
    </source>
</evidence>
<dbReference type="Gene3D" id="3.40.50.2300">
    <property type="match status" value="1"/>
</dbReference>
<keyword evidence="2" id="KW-0902">Two-component regulatory system</keyword>
<dbReference type="Pfam" id="PF04397">
    <property type="entry name" value="LytTR"/>
    <property type="match status" value="1"/>
</dbReference>
<comment type="caution">
    <text evidence="8">The sequence shown here is derived from an EMBL/GenBank/DDBJ whole genome shotgun (WGS) entry which is preliminary data.</text>
</comment>
<feature type="domain" description="HTH LytTR-type" evidence="7">
    <location>
        <begin position="129"/>
        <end position="228"/>
    </location>
</feature>
<proteinExistence type="predicted"/>
<keyword evidence="9" id="KW-1185">Reference proteome</keyword>
<dbReference type="PANTHER" id="PTHR37299">
    <property type="entry name" value="TRANSCRIPTIONAL REGULATOR-RELATED"/>
    <property type="match status" value="1"/>
</dbReference>
<gene>
    <name evidence="8" type="ORF">ACFSAH_16505</name>
</gene>
<sequence>MILKCVAIDDEPLALDLLKEYIARIPSLKLCETFENAVAAIEYLKKNQTDILLVDINMPDINGIELVKFLKTDTAVIFTTAYKQFAYEGFELSATDYLVKPIDFNRFEKGVQKAIAQYRYKHGISEGAIYVYSEYAMVKINFSDIEYIEGMEDYIRIHCNNRKPVMTLMSLKKILSKLPADQFKRVHKSYIIAIQKVKSIKNKKISILDMELPIGNSYLDEVKSWIRQ</sequence>
<dbReference type="InterPro" id="IPR007492">
    <property type="entry name" value="LytTR_DNA-bd_dom"/>
</dbReference>
<evidence type="ECO:0000256" key="2">
    <source>
        <dbReference type="ARBA" id="ARBA00023012"/>
    </source>
</evidence>
<dbReference type="SMART" id="SM00850">
    <property type="entry name" value="LytTR"/>
    <property type="match status" value="1"/>
</dbReference>
<evidence type="ECO:0000259" key="6">
    <source>
        <dbReference type="PROSITE" id="PS50110"/>
    </source>
</evidence>
<comment type="function">
    <text evidence="4">Required for high-level post-exponential phase expression of a series of secreted proteins.</text>
</comment>
<evidence type="ECO:0000259" key="7">
    <source>
        <dbReference type="PROSITE" id="PS50930"/>
    </source>
</evidence>
<reference evidence="9" key="1">
    <citation type="journal article" date="2019" name="Int. J. Syst. Evol. Microbiol.">
        <title>The Global Catalogue of Microorganisms (GCM) 10K type strain sequencing project: providing services to taxonomists for standard genome sequencing and annotation.</title>
        <authorList>
            <consortium name="The Broad Institute Genomics Platform"/>
            <consortium name="The Broad Institute Genome Sequencing Center for Infectious Disease"/>
            <person name="Wu L."/>
            <person name="Ma J."/>
        </authorList>
    </citation>
    <scope>NUCLEOTIDE SEQUENCE [LARGE SCALE GENOMIC DNA]</scope>
    <source>
        <strain evidence="9">CCUG 53762</strain>
    </source>
</reference>
<dbReference type="EMBL" id="JBHUDG010000048">
    <property type="protein sequence ID" value="MFD1631477.1"/>
    <property type="molecule type" value="Genomic_DNA"/>
</dbReference>
<dbReference type="PROSITE" id="PS50110">
    <property type="entry name" value="RESPONSE_REGULATORY"/>
    <property type="match status" value="1"/>
</dbReference>
<dbReference type="Pfam" id="PF00072">
    <property type="entry name" value="Response_reg"/>
    <property type="match status" value="1"/>
</dbReference>
<dbReference type="InterPro" id="IPR011006">
    <property type="entry name" value="CheY-like_superfamily"/>
</dbReference>
<dbReference type="SUPFAM" id="SSF52172">
    <property type="entry name" value="CheY-like"/>
    <property type="match status" value="1"/>
</dbReference>
<protein>
    <submittedName>
        <fullName evidence="8">LytR/AlgR family response regulator transcription factor</fullName>
    </submittedName>
</protein>
<dbReference type="PROSITE" id="PS50930">
    <property type="entry name" value="HTH_LYTTR"/>
    <property type="match status" value="1"/>
</dbReference>
<dbReference type="Gene3D" id="2.40.50.1020">
    <property type="entry name" value="LytTr DNA-binding domain"/>
    <property type="match status" value="1"/>
</dbReference>
<dbReference type="SMART" id="SM00448">
    <property type="entry name" value="REC"/>
    <property type="match status" value="1"/>
</dbReference>
<feature type="domain" description="Response regulatory" evidence="6">
    <location>
        <begin position="4"/>
        <end position="115"/>
    </location>
</feature>
<evidence type="ECO:0000256" key="5">
    <source>
        <dbReference type="PROSITE-ProRule" id="PRU00169"/>
    </source>
</evidence>
<keyword evidence="3" id="KW-0010">Activator</keyword>
<dbReference type="Proteomes" id="UP001597118">
    <property type="component" value="Unassembled WGS sequence"/>
</dbReference>
<dbReference type="PANTHER" id="PTHR37299:SF3">
    <property type="entry name" value="STAGE 0 SPORULATION PROTEIN A HOMOLOG"/>
    <property type="match status" value="1"/>
</dbReference>
<evidence type="ECO:0000256" key="3">
    <source>
        <dbReference type="ARBA" id="ARBA00023159"/>
    </source>
</evidence>
<evidence type="ECO:0000256" key="1">
    <source>
        <dbReference type="ARBA" id="ARBA00022490"/>
    </source>
</evidence>
<feature type="modified residue" description="4-aspartylphosphate" evidence="5">
    <location>
        <position position="55"/>
    </location>
</feature>
<evidence type="ECO:0000256" key="4">
    <source>
        <dbReference type="ARBA" id="ARBA00037164"/>
    </source>
</evidence>
<keyword evidence="1" id="KW-0963">Cytoplasm</keyword>
<keyword evidence="5" id="KW-0597">Phosphoprotein</keyword>
<dbReference type="InterPro" id="IPR001789">
    <property type="entry name" value="Sig_transdc_resp-reg_receiver"/>
</dbReference>
<organism evidence="8 9">
    <name type="scientific">Pseudopedobacter beijingensis</name>
    <dbReference type="NCBI Taxonomy" id="1207056"/>
    <lineage>
        <taxon>Bacteria</taxon>
        <taxon>Pseudomonadati</taxon>
        <taxon>Bacteroidota</taxon>
        <taxon>Sphingobacteriia</taxon>
        <taxon>Sphingobacteriales</taxon>
        <taxon>Sphingobacteriaceae</taxon>
        <taxon>Pseudopedobacter</taxon>
    </lineage>
</organism>
<accession>A0ABW4IHN3</accession>
<evidence type="ECO:0000313" key="9">
    <source>
        <dbReference type="Proteomes" id="UP001597118"/>
    </source>
</evidence>
<name>A0ABW4IHN3_9SPHI</name>
<dbReference type="InterPro" id="IPR046947">
    <property type="entry name" value="LytR-like"/>
</dbReference>